<evidence type="ECO:0000256" key="1">
    <source>
        <dbReference type="ARBA" id="ARBA00022691"/>
    </source>
</evidence>
<evidence type="ECO:0000259" key="5">
    <source>
        <dbReference type="Pfam" id="PF04055"/>
    </source>
</evidence>
<dbReference type="Pfam" id="PF04055">
    <property type="entry name" value="Radical_SAM"/>
    <property type="match status" value="1"/>
</dbReference>
<dbReference type="SUPFAM" id="SSF102114">
    <property type="entry name" value="Radical SAM enzymes"/>
    <property type="match status" value="1"/>
</dbReference>
<dbReference type="GO" id="GO:0046872">
    <property type="term" value="F:metal ion binding"/>
    <property type="evidence" value="ECO:0007669"/>
    <property type="project" value="UniProtKB-KW"/>
</dbReference>
<dbReference type="AlphaFoldDB" id="A0A401LF39"/>
<protein>
    <recommendedName>
        <fullName evidence="5">Radical SAM core domain-containing protein</fullName>
    </recommendedName>
</protein>
<evidence type="ECO:0000256" key="4">
    <source>
        <dbReference type="ARBA" id="ARBA00023014"/>
    </source>
</evidence>
<dbReference type="InterPro" id="IPR007197">
    <property type="entry name" value="rSAM"/>
</dbReference>
<dbReference type="CDD" id="cd01335">
    <property type="entry name" value="Radical_SAM"/>
    <property type="match status" value="1"/>
</dbReference>
<comment type="caution">
    <text evidence="6">The sequence shown here is derived from an EMBL/GenBank/DDBJ whole genome shotgun (WGS) entry which is preliminary data.</text>
</comment>
<organism evidence="6 7">
    <name type="scientific">Anaerotignum faecicola</name>
    <dbReference type="NCBI Taxonomy" id="2358141"/>
    <lineage>
        <taxon>Bacteria</taxon>
        <taxon>Bacillati</taxon>
        <taxon>Bacillota</taxon>
        <taxon>Clostridia</taxon>
        <taxon>Lachnospirales</taxon>
        <taxon>Anaerotignaceae</taxon>
        <taxon>Anaerotignum</taxon>
    </lineage>
</organism>
<dbReference type="SFLD" id="SFLDS00029">
    <property type="entry name" value="Radical_SAM"/>
    <property type="match status" value="1"/>
</dbReference>
<evidence type="ECO:0000256" key="2">
    <source>
        <dbReference type="ARBA" id="ARBA00022723"/>
    </source>
</evidence>
<dbReference type="GO" id="GO:0051536">
    <property type="term" value="F:iron-sulfur cluster binding"/>
    <property type="evidence" value="ECO:0007669"/>
    <property type="project" value="UniProtKB-KW"/>
</dbReference>
<evidence type="ECO:0000256" key="3">
    <source>
        <dbReference type="ARBA" id="ARBA00023004"/>
    </source>
</evidence>
<evidence type="ECO:0000313" key="6">
    <source>
        <dbReference type="EMBL" id="GCB30160.1"/>
    </source>
</evidence>
<dbReference type="InterPro" id="IPR058240">
    <property type="entry name" value="rSAM_sf"/>
</dbReference>
<keyword evidence="3" id="KW-0408">Iron</keyword>
<feature type="domain" description="Radical SAM core" evidence="5">
    <location>
        <begin position="13"/>
        <end position="157"/>
    </location>
</feature>
<gene>
    <name evidence="6" type="ORF">KGMB03357_18210</name>
</gene>
<dbReference type="GO" id="GO:0003824">
    <property type="term" value="F:catalytic activity"/>
    <property type="evidence" value="ECO:0007669"/>
    <property type="project" value="InterPro"/>
</dbReference>
<dbReference type="Gene3D" id="3.20.20.70">
    <property type="entry name" value="Aldolase class I"/>
    <property type="match status" value="1"/>
</dbReference>
<keyword evidence="1" id="KW-0949">S-adenosyl-L-methionine</keyword>
<evidence type="ECO:0000313" key="7">
    <source>
        <dbReference type="Proteomes" id="UP000287361"/>
    </source>
</evidence>
<dbReference type="EMBL" id="BHVZ01000010">
    <property type="protein sequence ID" value="GCB30160.1"/>
    <property type="molecule type" value="Genomic_DNA"/>
</dbReference>
<sequence length="394" mass="45953">MKSKVIFKSFCFEITRKCNMKCLHCMRGEAQDLTISKQVIDECLDNIAGMYDFILTGGESFLEPDMIEYLFDEIIRREITVYGFSCVTNGSVRSEKVAKAWNRLADYIAARYKLTEDAEGDRKYLRSIGRITVSYDKYHQLEYDALETVKWYRQYLNNHCIALRENLEENETIHALGRVLENDDIMRSGKIDYVVCPHRISLLKDTNMVETGVQVGCNGIITCAKDSSFEQQDKKNFGNILTEPLFDIMQRGMRAEPFTEKEAAVYDRVYTELRTGKIDLKQGNELLTYFDSVYTARKVCQKIYPWMTFEEMVEAVYDDMNIQLRKTEDSPYIFTIYPLEEYKVTREESIKRTQTTKIKALLTDPLSYFSNLSSLKASIEETPLKIWDGFKRCE</sequence>
<name>A0A401LF39_9FIRM</name>
<reference evidence="6 7" key="1">
    <citation type="submission" date="2018-10" db="EMBL/GenBank/DDBJ databases">
        <title>Draft Genome Sequence of Anaerotignum sp. KCTC 15736.</title>
        <authorList>
            <person name="Choi S.H."/>
            <person name="Kim J.S."/>
            <person name="Kang S.W."/>
            <person name="Lee J.S."/>
            <person name="Park S.H."/>
        </authorList>
    </citation>
    <scope>NUCLEOTIDE SEQUENCE [LARGE SCALE GENOMIC DNA]</scope>
    <source>
        <strain evidence="6 7">KCTC 15736</strain>
    </source>
</reference>
<dbReference type="Proteomes" id="UP000287361">
    <property type="component" value="Unassembled WGS sequence"/>
</dbReference>
<accession>A0A401LF39</accession>
<dbReference type="InterPro" id="IPR013785">
    <property type="entry name" value="Aldolase_TIM"/>
</dbReference>
<keyword evidence="7" id="KW-1185">Reference proteome</keyword>
<proteinExistence type="predicted"/>
<dbReference type="OrthoDB" id="1854625at2"/>
<keyword evidence="2" id="KW-0479">Metal-binding</keyword>
<keyword evidence="4" id="KW-0411">Iron-sulfur</keyword>